<dbReference type="PANTHER" id="PTHR13055">
    <property type="entry name" value="TUMOR ENDOTHELIAL MARKER 7 RELATED"/>
    <property type="match status" value="1"/>
</dbReference>
<dbReference type="Bgee" id="ENSXETG00000040067">
    <property type="expression patterns" value="Expressed in skeletal muscle tissue and 7 other cell types or tissues"/>
</dbReference>
<keyword evidence="12" id="KW-1185">Reference proteome</keyword>
<evidence type="ECO:0000256" key="6">
    <source>
        <dbReference type="ARBA" id="ARBA00023136"/>
    </source>
</evidence>
<keyword evidence="6 8" id="KW-0472">Membrane</keyword>
<evidence type="ECO:0000313" key="14">
    <source>
        <dbReference type="Xenbase" id="XB-GENE-856488"/>
    </source>
</evidence>
<gene>
    <name evidence="11 13 14" type="primary">plxdc1</name>
</gene>
<dbReference type="OMA" id="PHKHREA"/>
<feature type="domain" description="PSI" evidence="10">
    <location>
        <begin position="296"/>
        <end position="341"/>
    </location>
</feature>
<feature type="signal peptide" evidence="9">
    <location>
        <begin position="1"/>
        <end position="16"/>
    </location>
</feature>
<comment type="subcellular location">
    <subcellularLocation>
        <location evidence="1">Membrane</location>
        <topology evidence="1">Single-pass type I membrane protein</topology>
    </subcellularLocation>
</comment>
<dbReference type="Xenbase" id="XB-GENE-856488">
    <property type="gene designation" value="plxdc1"/>
</dbReference>
<reference evidence="11" key="2">
    <citation type="submission" date="2021-03" db="UniProtKB">
        <authorList>
            <consortium name="Ensembl"/>
        </authorList>
    </citation>
    <scope>IDENTIFICATION</scope>
</reference>
<dbReference type="Proteomes" id="UP000008143">
    <property type="component" value="Chromosome 10"/>
</dbReference>
<name>A0A803JXI1_XENTR</name>
<keyword evidence="7" id="KW-0325">Glycoprotein</keyword>
<dbReference type="CTD" id="57125"/>
<evidence type="ECO:0000256" key="9">
    <source>
        <dbReference type="SAM" id="SignalP"/>
    </source>
</evidence>
<evidence type="ECO:0000256" key="4">
    <source>
        <dbReference type="ARBA" id="ARBA00022729"/>
    </source>
</evidence>
<dbReference type="GeneID" id="101732893"/>
<dbReference type="GO" id="GO:0016020">
    <property type="term" value="C:membrane"/>
    <property type="evidence" value="ECO:0007669"/>
    <property type="project" value="UniProtKB-SubCell"/>
</dbReference>
<comment type="similarity">
    <text evidence="2">Belongs to the plexin family.</text>
</comment>
<dbReference type="RefSeq" id="XP_012808384.1">
    <property type="nucleotide sequence ID" value="XM_012952930.2"/>
</dbReference>
<keyword evidence="3 8" id="KW-0812">Transmembrane</keyword>
<evidence type="ECO:0000256" key="2">
    <source>
        <dbReference type="ARBA" id="ARBA00010297"/>
    </source>
</evidence>
<dbReference type="InterPro" id="IPR016201">
    <property type="entry name" value="PSI"/>
</dbReference>
<evidence type="ECO:0000313" key="11">
    <source>
        <dbReference type="Ensembl" id="ENSXETP00000112731"/>
    </source>
</evidence>
<protein>
    <submittedName>
        <fullName evidence="11">Plexin domain containing 1</fullName>
    </submittedName>
    <submittedName>
        <fullName evidence="13">Plexin domain-containing protein 1 isoform X1</fullName>
    </submittedName>
</protein>
<dbReference type="AGR" id="Xenbase:XB-GENE-856488"/>
<dbReference type="Ensembl" id="ENSXETT00000117010">
    <property type="protein sequence ID" value="ENSXETP00000112731"/>
    <property type="gene ID" value="ENSXETG00000040067"/>
</dbReference>
<evidence type="ECO:0000313" key="12">
    <source>
        <dbReference type="Proteomes" id="UP000008143"/>
    </source>
</evidence>
<dbReference type="AlphaFoldDB" id="A0A803JXI1"/>
<evidence type="ECO:0000313" key="13">
    <source>
        <dbReference type="RefSeq" id="XP_012808384.1"/>
    </source>
</evidence>
<accession>A0A803JXI1</accession>
<dbReference type="GeneTree" id="ENSGT00440000033408"/>
<evidence type="ECO:0000256" key="1">
    <source>
        <dbReference type="ARBA" id="ARBA00004479"/>
    </source>
</evidence>
<sequence length="501" mass="56619">MLWLCVLLSVYSLSEGTDRIWDPLLKAGPAALKQRRWDSHFMRSQRDIKGHNGTRVSQDMGGDSLSIDTLPDNQTQVVEDSYNYYTSRVFGPSEHRAMELWVDLLQEKGSKARVHSILSNTHRQASRLILSFDFPFYGHPLRHVTVATGGFIFMGDVLHRMLTATQYVAPLMANFNPSYSTNSTISYRDNGTSFIVQWDKVPLHEKEDAGGFTFQTALHKDGRIVFGYKEIPLPVQDISSAQHPVKAGLSDAFMVLNSGPEVPESRRRSIYEYHKVQLDLSRIRSQTAVEFIPLPTCLQQTSCEQCVSSVPRFNCSWCHVLNRCSSGFDRYRQDWLTYGCAQQSQSTSCEAFTDPYTPTNASLPPTSKEGDQWTPTPSGFSEVLTTEDDTKLTPYVEGEIPTQTAPTVHSGTIVGIVLAVLLIAVIILAVIYISRHSGKQGRRCCAQVRTTWQWKTLPRHKGEYRPHQWATMKFQNHSPAIYREVEPSPGLEKDNFMETEP</sequence>
<proteinExistence type="inferred from homology"/>
<dbReference type="InterPro" id="IPR031152">
    <property type="entry name" value="PLXDC"/>
</dbReference>
<dbReference type="PANTHER" id="PTHR13055:SF10">
    <property type="entry name" value="PLEXIN DOMAIN-CONTAINING PROTEIN 1"/>
    <property type="match status" value="1"/>
</dbReference>
<dbReference type="SMART" id="SM00423">
    <property type="entry name" value="PSI"/>
    <property type="match status" value="1"/>
</dbReference>
<feature type="transmembrane region" description="Helical" evidence="8">
    <location>
        <begin position="413"/>
        <end position="433"/>
    </location>
</feature>
<evidence type="ECO:0000256" key="3">
    <source>
        <dbReference type="ARBA" id="ARBA00022692"/>
    </source>
</evidence>
<reference evidence="11" key="1">
    <citation type="journal article" date="2010" name="Science">
        <title>The genome of the Western clawed frog Xenopus tropicalis.</title>
        <authorList>
            <person name="Hellsten U."/>
            <person name="Harland R.M."/>
            <person name="Gilchrist M.J."/>
            <person name="Hendrix D."/>
            <person name="Jurka J."/>
            <person name="Kapitonov V."/>
            <person name="Ovcharenko I."/>
            <person name="Putnam N.H."/>
            <person name="Shu S."/>
            <person name="Taher L."/>
            <person name="Blitz I.L."/>
            <person name="Blumberg B."/>
            <person name="Dichmann D.S."/>
            <person name="Dubchak I."/>
            <person name="Amaya E."/>
            <person name="Detter J.C."/>
            <person name="Fletcher R."/>
            <person name="Gerhard D.S."/>
            <person name="Goodstein D."/>
            <person name="Graves T."/>
            <person name="Grigoriev I.V."/>
            <person name="Grimwood J."/>
            <person name="Kawashima T."/>
            <person name="Lindquist E."/>
            <person name="Lucas S.M."/>
            <person name="Mead P.E."/>
            <person name="Mitros T."/>
            <person name="Ogino H."/>
            <person name="Ohta Y."/>
            <person name="Poliakov A.V."/>
            <person name="Pollet N."/>
            <person name="Robert J."/>
            <person name="Salamov A."/>
            <person name="Sater A.K."/>
            <person name="Schmutz J."/>
            <person name="Terry A."/>
            <person name="Vize P.D."/>
            <person name="Warren W.C."/>
            <person name="Wells D."/>
            <person name="Wills A."/>
            <person name="Wilson R.K."/>
            <person name="Zimmerman L.B."/>
            <person name="Zorn A.M."/>
            <person name="Grainger R."/>
            <person name="Grammer T."/>
            <person name="Khokha M.K."/>
            <person name="Richardson P.M."/>
            <person name="Rokhsar D.S."/>
        </authorList>
    </citation>
    <scope>NUCLEOTIDE SEQUENCE [LARGE SCALE GENOMIC DNA]</scope>
    <source>
        <strain evidence="11">Nigerian</strain>
    </source>
</reference>
<evidence type="ECO:0000256" key="8">
    <source>
        <dbReference type="SAM" id="Phobius"/>
    </source>
</evidence>
<keyword evidence="4 9" id="KW-0732">Signal</keyword>
<evidence type="ECO:0000256" key="5">
    <source>
        <dbReference type="ARBA" id="ARBA00022989"/>
    </source>
</evidence>
<reference evidence="13" key="3">
    <citation type="submission" date="2025-04" db="UniProtKB">
        <authorList>
            <consortium name="RefSeq"/>
        </authorList>
    </citation>
    <scope>IDENTIFICATION</scope>
    <source>
        <strain evidence="13">Nigerian</strain>
        <tissue evidence="13">Liver and blood</tissue>
    </source>
</reference>
<dbReference type="Pfam" id="PF01437">
    <property type="entry name" value="PSI"/>
    <property type="match status" value="1"/>
</dbReference>
<evidence type="ECO:0000259" key="10">
    <source>
        <dbReference type="SMART" id="SM00423"/>
    </source>
</evidence>
<organism evidence="11">
    <name type="scientific">Xenopus tropicalis</name>
    <name type="common">Western clawed frog</name>
    <name type="synonym">Silurana tropicalis</name>
    <dbReference type="NCBI Taxonomy" id="8364"/>
    <lineage>
        <taxon>Eukaryota</taxon>
        <taxon>Metazoa</taxon>
        <taxon>Chordata</taxon>
        <taxon>Craniata</taxon>
        <taxon>Vertebrata</taxon>
        <taxon>Euteleostomi</taxon>
        <taxon>Amphibia</taxon>
        <taxon>Batrachia</taxon>
        <taxon>Anura</taxon>
        <taxon>Pipoidea</taxon>
        <taxon>Pipidae</taxon>
        <taxon>Xenopodinae</taxon>
        <taxon>Xenopus</taxon>
        <taxon>Silurana</taxon>
    </lineage>
</organism>
<keyword evidence="5 8" id="KW-1133">Transmembrane helix</keyword>
<dbReference type="InterPro" id="IPR002165">
    <property type="entry name" value="Plexin_repeat"/>
</dbReference>
<evidence type="ECO:0000256" key="7">
    <source>
        <dbReference type="ARBA" id="ARBA00023180"/>
    </source>
</evidence>
<feature type="chain" id="PRO_5044663009" evidence="9">
    <location>
        <begin position="17"/>
        <end position="501"/>
    </location>
</feature>
<dbReference type="OrthoDB" id="6285106at2759"/>